<dbReference type="Pfam" id="PF07660">
    <property type="entry name" value="STN"/>
    <property type="match status" value="1"/>
</dbReference>
<name>A0A6I2KY76_9BURK</name>
<comment type="caution">
    <text evidence="16">The sequence shown here is derived from an EMBL/GenBank/DDBJ whole genome shotgun (WGS) entry which is preliminary data.</text>
</comment>
<evidence type="ECO:0000256" key="13">
    <source>
        <dbReference type="RuleBase" id="RU003357"/>
    </source>
</evidence>
<dbReference type="InterPro" id="IPR039426">
    <property type="entry name" value="TonB-dep_rcpt-like"/>
</dbReference>
<keyword evidence="17" id="KW-1185">Reference proteome</keyword>
<keyword evidence="9 12" id="KW-0472">Membrane</keyword>
<dbReference type="Gene3D" id="2.170.130.10">
    <property type="entry name" value="TonB-dependent receptor, plug domain"/>
    <property type="match status" value="1"/>
</dbReference>
<evidence type="ECO:0000313" key="17">
    <source>
        <dbReference type="Proteomes" id="UP000433309"/>
    </source>
</evidence>
<evidence type="ECO:0000256" key="11">
    <source>
        <dbReference type="ARBA" id="ARBA00023237"/>
    </source>
</evidence>
<protein>
    <submittedName>
        <fullName evidence="16">TonB-dependent siderophore receptor</fullName>
    </submittedName>
</protein>
<keyword evidence="14" id="KW-0732">Signal</keyword>
<dbReference type="GO" id="GO:0015344">
    <property type="term" value="F:siderophore uptake transmembrane transporter activity"/>
    <property type="evidence" value="ECO:0007669"/>
    <property type="project" value="TreeGrafter"/>
</dbReference>
<evidence type="ECO:0000256" key="2">
    <source>
        <dbReference type="ARBA" id="ARBA00009810"/>
    </source>
</evidence>
<dbReference type="InterPro" id="IPR037066">
    <property type="entry name" value="Plug_dom_sf"/>
</dbReference>
<dbReference type="PANTHER" id="PTHR32552">
    <property type="entry name" value="FERRICHROME IRON RECEPTOR-RELATED"/>
    <property type="match status" value="1"/>
</dbReference>
<keyword evidence="8 13" id="KW-0798">TonB box</keyword>
<keyword evidence="3 12" id="KW-0813">Transport</keyword>
<keyword evidence="7" id="KW-0408">Iron</keyword>
<keyword evidence="11 12" id="KW-0998">Cell outer membrane</keyword>
<dbReference type="InterPro" id="IPR011662">
    <property type="entry name" value="Secretin/TonB_short_N"/>
</dbReference>
<dbReference type="Pfam" id="PF00593">
    <property type="entry name" value="TonB_dep_Rec_b-barrel"/>
    <property type="match status" value="1"/>
</dbReference>
<evidence type="ECO:0000256" key="3">
    <source>
        <dbReference type="ARBA" id="ARBA00022448"/>
    </source>
</evidence>
<dbReference type="Pfam" id="PF07715">
    <property type="entry name" value="Plug"/>
    <property type="match status" value="1"/>
</dbReference>
<comment type="subcellular location">
    <subcellularLocation>
        <location evidence="1 12">Cell outer membrane</location>
        <topology evidence="1 12">Multi-pass membrane protein</topology>
    </subcellularLocation>
</comment>
<keyword evidence="5" id="KW-0406">Ion transport</keyword>
<evidence type="ECO:0000256" key="9">
    <source>
        <dbReference type="ARBA" id="ARBA00023136"/>
    </source>
</evidence>
<dbReference type="AlphaFoldDB" id="A0A6I2KY76"/>
<reference evidence="16 17" key="1">
    <citation type="submission" date="2019-11" db="EMBL/GenBank/DDBJ databases">
        <title>Novel species isolated from a subtropical stream in China.</title>
        <authorList>
            <person name="Lu H."/>
        </authorList>
    </citation>
    <scope>NUCLEOTIDE SEQUENCE [LARGE SCALE GENOMIC DNA]</scope>
    <source>
        <strain evidence="16 17">FT80W</strain>
    </source>
</reference>
<keyword evidence="6 12" id="KW-0812">Transmembrane</keyword>
<keyword evidence="5" id="KW-0410">Iron transport</keyword>
<keyword evidence="4 12" id="KW-1134">Transmembrane beta strand</keyword>
<gene>
    <name evidence="16" type="ORF">GJ699_08075</name>
</gene>
<dbReference type="GO" id="GO:0038023">
    <property type="term" value="F:signaling receptor activity"/>
    <property type="evidence" value="ECO:0007669"/>
    <property type="project" value="InterPro"/>
</dbReference>
<dbReference type="InterPro" id="IPR010105">
    <property type="entry name" value="TonB_sidphr_rcpt"/>
</dbReference>
<dbReference type="InterPro" id="IPR000531">
    <property type="entry name" value="Beta-barrel_TonB"/>
</dbReference>
<accession>A0A6I2KY76</accession>
<feature type="signal peptide" evidence="14">
    <location>
        <begin position="1"/>
        <end position="29"/>
    </location>
</feature>
<evidence type="ECO:0000256" key="8">
    <source>
        <dbReference type="ARBA" id="ARBA00023077"/>
    </source>
</evidence>
<dbReference type="GO" id="GO:0015891">
    <property type="term" value="P:siderophore transport"/>
    <property type="evidence" value="ECO:0007669"/>
    <property type="project" value="InterPro"/>
</dbReference>
<dbReference type="SMART" id="SM00965">
    <property type="entry name" value="STN"/>
    <property type="match status" value="1"/>
</dbReference>
<dbReference type="NCBIfam" id="TIGR01783">
    <property type="entry name" value="TonB-siderophor"/>
    <property type="match status" value="1"/>
</dbReference>
<evidence type="ECO:0000256" key="1">
    <source>
        <dbReference type="ARBA" id="ARBA00004571"/>
    </source>
</evidence>
<evidence type="ECO:0000256" key="7">
    <source>
        <dbReference type="ARBA" id="ARBA00023004"/>
    </source>
</evidence>
<evidence type="ECO:0000256" key="6">
    <source>
        <dbReference type="ARBA" id="ARBA00022692"/>
    </source>
</evidence>
<dbReference type="GO" id="GO:0009279">
    <property type="term" value="C:cell outer membrane"/>
    <property type="evidence" value="ECO:0007669"/>
    <property type="project" value="UniProtKB-SubCell"/>
</dbReference>
<dbReference type="PROSITE" id="PS52016">
    <property type="entry name" value="TONB_DEPENDENT_REC_3"/>
    <property type="match status" value="1"/>
</dbReference>
<dbReference type="InterPro" id="IPR012910">
    <property type="entry name" value="Plug_dom"/>
</dbReference>
<dbReference type="PANTHER" id="PTHR32552:SF82">
    <property type="entry name" value="FCUA PROTEIN"/>
    <property type="match status" value="1"/>
</dbReference>
<dbReference type="SUPFAM" id="SSF56935">
    <property type="entry name" value="Porins"/>
    <property type="match status" value="1"/>
</dbReference>
<feature type="chain" id="PRO_5026005190" evidence="14">
    <location>
        <begin position="30"/>
        <end position="793"/>
    </location>
</feature>
<dbReference type="EMBL" id="WKJK01000003">
    <property type="protein sequence ID" value="MRW89937.1"/>
    <property type="molecule type" value="Genomic_DNA"/>
</dbReference>
<dbReference type="CDD" id="cd01347">
    <property type="entry name" value="ligand_gated_channel"/>
    <property type="match status" value="1"/>
</dbReference>
<comment type="similarity">
    <text evidence="2 12 13">Belongs to the TonB-dependent receptor family.</text>
</comment>
<evidence type="ECO:0000256" key="12">
    <source>
        <dbReference type="PROSITE-ProRule" id="PRU01360"/>
    </source>
</evidence>
<evidence type="ECO:0000256" key="4">
    <source>
        <dbReference type="ARBA" id="ARBA00022452"/>
    </source>
</evidence>
<dbReference type="Gene3D" id="3.55.50.30">
    <property type="match status" value="1"/>
</dbReference>
<dbReference type="RefSeq" id="WP_154374873.1">
    <property type="nucleotide sequence ID" value="NZ_WKJK01000003.1"/>
</dbReference>
<dbReference type="Proteomes" id="UP000433309">
    <property type="component" value="Unassembled WGS sequence"/>
</dbReference>
<organism evidence="16 17">
    <name type="scientific">Duganella guangzhouensis</name>
    <dbReference type="NCBI Taxonomy" id="2666084"/>
    <lineage>
        <taxon>Bacteria</taxon>
        <taxon>Pseudomonadati</taxon>
        <taxon>Pseudomonadota</taxon>
        <taxon>Betaproteobacteria</taxon>
        <taxon>Burkholderiales</taxon>
        <taxon>Oxalobacteraceae</taxon>
        <taxon>Telluria group</taxon>
        <taxon>Duganella</taxon>
    </lineage>
</organism>
<evidence type="ECO:0000256" key="5">
    <source>
        <dbReference type="ARBA" id="ARBA00022496"/>
    </source>
</evidence>
<dbReference type="Gene3D" id="2.40.170.20">
    <property type="entry name" value="TonB-dependent receptor, beta-barrel domain"/>
    <property type="match status" value="1"/>
</dbReference>
<evidence type="ECO:0000256" key="14">
    <source>
        <dbReference type="SAM" id="SignalP"/>
    </source>
</evidence>
<evidence type="ECO:0000256" key="10">
    <source>
        <dbReference type="ARBA" id="ARBA00023170"/>
    </source>
</evidence>
<evidence type="ECO:0000313" key="16">
    <source>
        <dbReference type="EMBL" id="MRW89937.1"/>
    </source>
</evidence>
<sequence>MPHALPRFPLAPLSLAVALALTTPAWVHAQSTGQPLGDALNEFSSVSGIPVAFPPALVAGKTAPAVTGTLTPQQALARLLAGSGLEAQQQGATIIIVRAAESTLPLVSVAASALQPDALPAVYAGGQVADGSRLGLLGNREVLDTPFSVTSYTAELIANQQAVSVADVMANDPAVRTVSYGLTNAAGAGDSFMIRGFYVQNSVLFDGMYGIAPSRTLPVETAERVEVLKGPNALLNGMAPYDASGGAINLVPKRAGDTPLTRLTANYIGDGIFGSHLDLSRRFGERQQWGVRVNGVYRNGDTSTDHQKLDLRAFTVAIDYRGERLRASLDAGHQTMNNQAPQGAGGLGFADGIAIPAAPDGRRQTAQDWEYAHTKSDYALGKLEYDLAPAWTVYGAAGYSNNRFTYLSTDIYVTDSAGNAQATAYYWPDFNDYRSVQGGARGSVTVAGLKHQLNLTSAYLKREHGYTVDYYGIQSFDTNIYHPSFVGAPSLAGFAADAAKTDQLELGSYAISDTISSTDERIVVTLGARRQNIKYLTYDSSNGAASVTYDQGATTPVLAVLFKLRPNLSLYGNYIEGLSQGDTAPIGTTNAGQVFAPKESKQYELGAKVDFGRFSAAAALFQISRPSGLIIANSDGSSTYKVDGEQRNRGLELTFFGEPAPGLRALGGVVITDARLTHTDGGLYDDNLAPNVSRRQLNLGTEYDWPGVAGLTVTARLTATSSQVIDQDNQRSIPGWTRWDAGARYATVAWSHPLTLRASVSNLLARTYWASGSGAWLYPAQPRTVALSASIDF</sequence>
<feature type="domain" description="Secretin/TonB short N-terminal" evidence="15">
    <location>
        <begin position="49"/>
        <end position="99"/>
    </location>
</feature>
<dbReference type="InterPro" id="IPR036942">
    <property type="entry name" value="Beta-barrel_TonB_sf"/>
</dbReference>
<proteinExistence type="inferred from homology"/>
<evidence type="ECO:0000259" key="15">
    <source>
        <dbReference type="SMART" id="SM00965"/>
    </source>
</evidence>
<keyword evidence="10 16" id="KW-0675">Receptor</keyword>